<feature type="domain" description="SAM" evidence="1">
    <location>
        <begin position="36"/>
        <end position="99"/>
    </location>
</feature>
<dbReference type="OrthoDB" id="434324at2759"/>
<dbReference type="InterPro" id="IPR001660">
    <property type="entry name" value="SAM"/>
</dbReference>
<comment type="caution">
    <text evidence="2">The sequence shown here is derived from an EMBL/GenBank/DDBJ whole genome shotgun (WGS) entry which is preliminary data.</text>
</comment>
<dbReference type="InterPro" id="IPR013761">
    <property type="entry name" value="SAM/pointed_sf"/>
</dbReference>
<dbReference type="Proteomes" id="UP001153069">
    <property type="component" value="Unassembled WGS sequence"/>
</dbReference>
<evidence type="ECO:0000313" key="3">
    <source>
        <dbReference type="Proteomes" id="UP001153069"/>
    </source>
</evidence>
<dbReference type="AlphaFoldDB" id="A0A9N8E4N7"/>
<reference evidence="2" key="1">
    <citation type="submission" date="2020-06" db="EMBL/GenBank/DDBJ databases">
        <authorList>
            <consortium name="Plant Systems Biology data submission"/>
        </authorList>
    </citation>
    <scope>NUCLEOTIDE SEQUENCE</scope>
    <source>
        <strain evidence="2">D6</strain>
    </source>
</reference>
<evidence type="ECO:0000259" key="1">
    <source>
        <dbReference type="PROSITE" id="PS50105"/>
    </source>
</evidence>
<dbReference type="Pfam" id="PF00536">
    <property type="entry name" value="SAM_1"/>
    <property type="match status" value="1"/>
</dbReference>
<keyword evidence="3" id="KW-1185">Reference proteome</keyword>
<dbReference type="SMART" id="SM00454">
    <property type="entry name" value="SAM"/>
    <property type="match status" value="1"/>
</dbReference>
<evidence type="ECO:0000313" key="2">
    <source>
        <dbReference type="EMBL" id="CAB9512075.1"/>
    </source>
</evidence>
<dbReference type="SUPFAM" id="SSF47769">
    <property type="entry name" value="SAM/Pointed domain"/>
    <property type="match status" value="1"/>
</dbReference>
<dbReference type="EMBL" id="CAICTM010000516">
    <property type="protein sequence ID" value="CAB9512075.1"/>
    <property type="molecule type" value="Genomic_DNA"/>
</dbReference>
<name>A0A9N8E4N7_9STRA</name>
<proteinExistence type="predicted"/>
<protein>
    <recommendedName>
        <fullName evidence="1">SAM domain-containing protein</fullName>
    </recommendedName>
</protein>
<dbReference type="CDD" id="cd09487">
    <property type="entry name" value="SAM_superfamily"/>
    <property type="match status" value="1"/>
</dbReference>
<sequence length="244" mass="27697">MNCTTVDCAEEDGYVLEECNGNGEFGGSSVEQYENWNSRKLADYVEQFGLKNYGSMIVTHKITGKVAPLLTDSDLKEMGMTVVGDRLRFKQLILQLGRKARYVSRDKPIWRGEEQRYYSIVEKELSTCFGIFPDDPTTYKLLDSSIKIKRVEPTKVGPVRLFCCYEYSMKNIDLARVKDVEVLNVAAPCPQRVMCCAQGFDLVELHPTESSYGKLVLKLGCGDGEKVCRMILTQVEKNQIIERE</sequence>
<accession>A0A9N8E4N7</accession>
<dbReference type="PROSITE" id="PS50105">
    <property type="entry name" value="SAM_DOMAIN"/>
    <property type="match status" value="1"/>
</dbReference>
<organism evidence="2 3">
    <name type="scientific">Seminavis robusta</name>
    <dbReference type="NCBI Taxonomy" id="568900"/>
    <lineage>
        <taxon>Eukaryota</taxon>
        <taxon>Sar</taxon>
        <taxon>Stramenopiles</taxon>
        <taxon>Ochrophyta</taxon>
        <taxon>Bacillariophyta</taxon>
        <taxon>Bacillariophyceae</taxon>
        <taxon>Bacillariophycidae</taxon>
        <taxon>Naviculales</taxon>
        <taxon>Naviculaceae</taxon>
        <taxon>Seminavis</taxon>
    </lineage>
</organism>
<dbReference type="Gene3D" id="1.10.150.50">
    <property type="entry name" value="Transcription Factor, Ets-1"/>
    <property type="match status" value="1"/>
</dbReference>
<gene>
    <name evidence="2" type="ORF">SEMRO_517_G158640.1</name>
</gene>